<protein>
    <submittedName>
        <fullName evidence="6 7">Acetylserotonin O-methyltransferase</fullName>
        <ecNumber evidence="6">2.1.1.4</ecNumber>
    </submittedName>
</protein>
<evidence type="ECO:0000256" key="1">
    <source>
        <dbReference type="ARBA" id="ARBA00022603"/>
    </source>
</evidence>
<evidence type="ECO:0000256" key="3">
    <source>
        <dbReference type="ARBA" id="ARBA00022691"/>
    </source>
</evidence>
<dbReference type="Gene3D" id="3.40.50.150">
    <property type="entry name" value="Vaccinia Virus protein VP39"/>
    <property type="match status" value="1"/>
</dbReference>
<dbReference type="AlphaFoldDB" id="A0A3G1CV13"/>
<dbReference type="PANTHER" id="PTHR11746">
    <property type="entry name" value="O-METHYLTRANSFERASE"/>
    <property type="match status" value="1"/>
</dbReference>
<gene>
    <name evidence="6 7 9" type="primary">Asmt</name>
</gene>
<dbReference type="EC" id="2.1.1.4" evidence="6"/>
<feature type="region of interest" description="Disordered" evidence="4">
    <location>
        <begin position="324"/>
        <end position="383"/>
    </location>
</feature>
<evidence type="ECO:0000313" key="9">
    <source>
        <dbReference type="RGD" id="708472"/>
    </source>
</evidence>
<evidence type="ECO:0000259" key="5">
    <source>
        <dbReference type="Pfam" id="PF00891"/>
    </source>
</evidence>
<dbReference type="GO" id="GO:0017096">
    <property type="term" value="F:acetylserotonin O-methyltransferase activity"/>
    <property type="evidence" value="ECO:0007669"/>
    <property type="project" value="UniProtKB-EC"/>
</dbReference>
<dbReference type="GO" id="GO:0032259">
    <property type="term" value="P:methylation"/>
    <property type="evidence" value="ECO:0007669"/>
    <property type="project" value="UniProtKB-KW"/>
</dbReference>
<dbReference type="FunFam" id="3.40.50.150:FF:000146">
    <property type="entry name" value="Acetylserotonin O-methyltransferase"/>
    <property type="match status" value="1"/>
</dbReference>
<evidence type="ECO:0000256" key="4">
    <source>
        <dbReference type="SAM" id="MobiDB-lite"/>
    </source>
</evidence>
<evidence type="ECO:0000313" key="7">
    <source>
        <dbReference type="Ensembl" id="ENSRNOP00000086577.1"/>
    </source>
</evidence>
<sequence length="383" mass="40758">MAPGREGELDRDFRVLMSLAHGFMVSQVPRRGSYTNSALSSTFLVSGSPQSQRCMLLYLAGTTYGCWAHLAAGVREGRNQYSRAVGISAEDPFSAIYRSEPERLLFMRGLQETWSLCGGRVLTAFDLSRFRVICDLGGGSGALAQEAARLYPGSSVCVFDLPDVIAAARTHFLSPGARPSVRFVAGDFFRSRLPRADLFILARVLHDWADGACVELLGRLHRACRPGGALLLVEAVLAKGGAGPLRSLLLSLNMMLQAEGWERQASDYRNLATRAGFPRLQLRRPGGPYHAMLARRGPRPGIITGVGSNTTGTGSFVTGIRRDVPGARSDAAGTGSGTGNTGSGIMLQGETLESEVSAPQAGSDVGGAGNEPRSGTLKQGDWK</sequence>
<evidence type="ECO:0000313" key="8">
    <source>
        <dbReference type="Proteomes" id="UP000002494"/>
    </source>
</evidence>
<reference evidence="6" key="2">
    <citation type="journal article" date="2016" name="Endocrinology">
        <title>Melatonin Synthesis: Acetylserotonin O-Methyltransferase (ASMT) Is Strongly Expressed in a Subpopulation of Pinealocytes in the Male Rat Pineal Gland.</title>
        <authorList>
            <person name="Rath M.F."/>
            <person name="Coon S.L."/>
            <person name="Amaral F.G."/>
            <person name="Weller J.L."/>
            <person name="Moller M."/>
            <person name="Klein D.C."/>
        </authorList>
    </citation>
    <scope>NUCLEOTIDE SEQUENCE</scope>
    <source>
        <strain evidence="6">Sprague-Dawley</strain>
    </source>
</reference>
<accession>A0A3G1CV13</accession>
<dbReference type="InterPro" id="IPR029063">
    <property type="entry name" value="SAM-dependent_MTases_sf"/>
</dbReference>
<feature type="domain" description="O-methyltransferase C-terminal" evidence="5">
    <location>
        <begin position="67"/>
        <end position="277"/>
    </location>
</feature>
<reference evidence="7 8" key="1">
    <citation type="journal article" date="2004" name="Nature">
        <title>Genome sequence of the Brown Norway rat yields insights into mammalian evolution.</title>
        <authorList>
            <consortium name="Rat Genome Sequencing Project Consortium"/>
            <person name="Gibbs R.A."/>
            <person name="Weinstock G.M."/>
            <person name="Metzker M.L."/>
            <person name="Muzny D.M."/>
            <person name="Sodergren E.J."/>
            <person name="Scherer S."/>
            <person name="Scott G."/>
            <person name="Steffen D."/>
            <person name="Worley K.C."/>
            <person name="Burch P.E."/>
            <person name="Okwuonu G."/>
            <person name="Hines S."/>
            <person name="Lewis L."/>
            <person name="Deramo C."/>
            <person name="Delgado O."/>
            <person name="Dugan-Rocha S."/>
            <person name="Miner G."/>
            <person name="Morgan M."/>
            <person name="Hawes A."/>
            <person name="Gill R."/>
            <person name="Holt R.A."/>
            <person name="Adams M.D."/>
            <person name="Amanatides P.G."/>
            <person name="Baden-Tillson H."/>
            <person name="Barnstead M."/>
            <person name="Chin S."/>
            <person name="Evans C.A."/>
            <person name="Ferriera S."/>
            <person name="Fosler C."/>
            <person name="Glodek A."/>
            <person name="Gu Z."/>
            <person name="Jennings D."/>
            <person name="Kraft C.L."/>
            <person name="Nguyen T."/>
            <person name="Pfannkoch C.M."/>
            <person name="Sitter C."/>
            <person name="Sutton G.G."/>
            <person name="Venter J.C."/>
            <person name="Woodage T."/>
            <person name="Smith D."/>
            <person name="Lee H.-M."/>
            <person name="Gustafson E."/>
            <person name="Cahill P."/>
            <person name="Kana A."/>
            <person name="Doucette-Stamm L."/>
            <person name="Weinstock K."/>
            <person name="Fechtel K."/>
            <person name="Weiss R.B."/>
            <person name="Dunn D.M."/>
            <person name="Green E.D."/>
            <person name="Blakesley R.W."/>
            <person name="Bouffard G.G."/>
            <person name="De Jong P.J."/>
            <person name="Osoegawa K."/>
            <person name="Zhu B."/>
            <person name="Marra M."/>
            <person name="Schein J."/>
            <person name="Bosdet I."/>
            <person name="Fjell C."/>
            <person name="Jones S."/>
            <person name="Krzywinski M."/>
            <person name="Mathewson C."/>
            <person name="Siddiqui A."/>
            <person name="Wye N."/>
            <person name="McPherson J."/>
            <person name="Zhao S."/>
            <person name="Fraser C.M."/>
            <person name="Shetty J."/>
            <person name="Shatsman S."/>
            <person name="Geer K."/>
            <person name="Chen Y."/>
            <person name="Abramzon S."/>
            <person name="Nierman W.C."/>
            <person name="Havlak P.H."/>
            <person name="Chen R."/>
            <person name="Durbin K.J."/>
            <person name="Egan A."/>
            <person name="Ren Y."/>
            <person name="Song X.-Z."/>
            <person name="Li B."/>
            <person name="Liu Y."/>
            <person name="Qin X."/>
            <person name="Cawley S."/>
            <person name="Cooney A.J."/>
            <person name="D'Souza L.M."/>
            <person name="Martin K."/>
            <person name="Wu J.Q."/>
            <person name="Gonzalez-Garay M.L."/>
            <person name="Jackson A.R."/>
            <person name="Kalafus K.J."/>
            <person name="McLeod M.P."/>
            <person name="Milosavljevic A."/>
            <person name="Virk D."/>
            <person name="Volkov A."/>
            <person name="Wheeler D.A."/>
            <person name="Zhang Z."/>
            <person name="Bailey J.A."/>
            <person name="Eichler E.E."/>
            <person name="Tuzun E."/>
            <person name="Birney E."/>
            <person name="Mongin E."/>
            <person name="Ureta-Vidal A."/>
            <person name="Woodwark C."/>
            <person name="Zdobnov E."/>
            <person name="Bork P."/>
            <person name="Suyama M."/>
            <person name="Torrents D."/>
            <person name="Alexandersson M."/>
            <person name="Trask B.J."/>
            <person name="Young J.M."/>
            <person name="Huang H."/>
            <person name="Wang H."/>
            <person name="Xing H."/>
            <person name="Daniels S."/>
            <person name="Gietzen D."/>
            <person name="Schmidt J."/>
            <person name="Stevens K."/>
            <person name="Vitt U."/>
            <person name="Wingrove J."/>
            <person name="Camara F."/>
            <person name="Mar Alba M."/>
            <person name="Abril J.F."/>
            <person name="Guigo R."/>
            <person name="Smit A."/>
            <person name="Dubchak I."/>
            <person name="Rubin E.M."/>
            <person name="Couronne O."/>
            <person name="Poliakov A."/>
            <person name="Huebner N."/>
            <person name="Ganten D."/>
            <person name="Goesele C."/>
            <person name="Hummel O."/>
            <person name="Kreitler T."/>
            <person name="Lee Y.-A."/>
            <person name="Monti J."/>
            <person name="Schulz H."/>
            <person name="Zimdahl H."/>
            <person name="Himmelbauer H."/>
            <person name="Lehrach H."/>
            <person name="Jacob H.J."/>
            <person name="Bromberg S."/>
            <person name="Gullings-Handley J."/>
            <person name="Jensen-Seaman M.I."/>
            <person name="Kwitek A.E."/>
            <person name="Lazar J."/>
            <person name="Pasko D."/>
            <person name="Tonellato P.J."/>
            <person name="Twigger S."/>
            <person name="Ponting C.P."/>
            <person name="Duarte J.M."/>
            <person name="Rice S."/>
            <person name="Goodstadt L."/>
            <person name="Beatson S.A."/>
            <person name="Emes R.D."/>
            <person name="Winter E.E."/>
            <person name="Webber C."/>
            <person name="Brandt P."/>
            <person name="Nyakatura G."/>
            <person name="Adetobi M."/>
            <person name="Chiaromonte F."/>
            <person name="Elnitski L."/>
            <person name="Eswara P."/>
            <person name="Hardison R.C."/>
            <person name="Hou M."/>
            <person name="Kolbe D."/>
            <person name="Makova K."/>
            <person name="Miller W."/>
            <person name="Nekrutenko A."/>
            <person name="Riemer C."/>
            <person name="Schwartz S."/>
            <person name="Taylor J."/>
            <person name="Yang S."/>
            <person name="Zhang Y."/>
            <person name="Lindpaintner K."/>
            <person name="Andrews T.D."/>
            <person name="Caccamo M."/>
            <person name="Clamp M."/>
            <person name="Clarke L."/>
            <person name="Curwen V."/>
            <person name="Durbin R.M."/>
            <person name="Eyras E."/>
            <person name="Searle S.M."/>
            <person name="Cooper G.M."/>
            <person name="Batzoglou S."/>
            <person name="Brudno M."/>
            <person name="Sidow A."/>
            <person name="Stone E.A."/>
            <person name="Payseur B.A."/>
            <person name="Bourque G."/>
            <person name="Lopez-Otin C."/>
            <person name="Puente X.S."/>
            <person name="Chakrabarti K."/>
            <person name="Chatterji S."/>
            <person name="Dewey C."/>
            <person name="Pachter L."/>
            <person name="Bray N."/>
            <person name="Yap V.B."/>
            <person name="Caspi A."/>
            <person name="Tesler G."/>
            <person name="Pevzner P.A."/>
            <person name="Haussler D."/>
            <person name="Roskin K.M."/>
            <person name="Baertsch R."/>
            <person name="Clawson H."/>
            <person name="Furey T.S."/>
            <person name="Hinrichs A.S."/>
            <person name="Karolchik D."/>
            <person name="Kent W.J."/>
            <person name="Rosenbloom K.R."/>
            <person name="Trumbower H."/>
            <person name="Weirauch M."/>
            <person name="Cooper D.N."/>
            <person name="Stenson P.D."/>
            <person name="Ma B."/>
            <person name="Brent M."/>
            <person name="Arumugam M."/>
            <person name="Shteynberg D."/>
            <person name="Copley R.R."/>
            <person name="Taylor M.S."/>
            <person name="Riethman H."/>
            <person name="Mudunuri U."/>
            <person name="Peterson J."/>
            <person name="Guyer M."/>
            <person name="Felsenfeld A."/>
            <person name="Old S."/>
            <person name="Mockrin S."/>
            <person name="Collins F.S."/>
        </authorList>
    </citation>
    <scope>NUCLEOTIDE SEQUENCE [LARGE SCALE GENOMIC DNA]</scope>
    <source>
        <strain evidence="7 8">Brown Norway</strain>
    </source>
</reference>
<dbReference type="EMBL" id="KT820176">
    <property type="protein sequence ID" value="AMA21496.1"/>
    <property type="molecule type" value="mRNA"/>
</dbReference>
<keyword evidence="1 6" id="KW-0489">Methyltransferase</keyword>
<dbReference type="Pfam" id="PF00891">
    <property type="entry name" value="Methyltransf_2"/>
    <property type="match status" value="1"/>
</dbReference>
<evidence type="ECO:0000256" key="2">
    <source>
        <dbReference type="ARBA" id="ARBA00022679"/>
    </source>
</evidence>
<dbReference type="RGD" id="708472">
    <property type="gene designation" value="Asmt"/>
</dbReference>
<reference evidence="7" key="3">
    <citation type="submission" date="2025-05" db="UniProtKB">
        <authorList>
            <consortium name="Ensembl"/>
        </authorList>
    </citation>
    <scope>IDENTIFICATION</scope>
    <source>
        <strain evidence="7">Brown Norway</strain>
    </source>
</reference>
<dbReference type="CDD" id="cd02440">
    <property type="entry name" value="AdoMet_MTases"/>
    <property type="match status" value="1"/>
</dbReference>
<evidence type="ECO:0000313" key="6">
    <source>
        <dbReference type="EMBL" id="AMA21496.1"/>
    </source>
</evidence>
<organism evidence="6">
    <name type="scientific">Rattus norvegicus</name>
    <name type="common">Rat</name>
    <dbReference type="NCBI Taxonomy" id="10116"/>
    <lineage>
        <taxon>Eukaryota</taxon>
        <taxon>Metazoa</taxon>
        <taxon>Chordata</taxon>
        <taxon>Craniata</taxon>
        <taxon>Vertebrata</taxon>
        <taxon>Euteleostomi</taxon>
        <taxon>Mammalia</taxon>
        <taxon>Eutheria</taxon>
        <taxon>Euarchontoglires</taxon>
        <taxon>Glires</taxon>
        <taxon>Rodentia</taxon>
        <taxon>Myomorpha</taxon>
        <taxon>Muroidea</taxon>
        <taxon>Muridae</taxon>
        <taxon>Murinae</taxon>
        <taxon>Rattus</taxon>
    </lineage>
</organism>
<dbReference type="SUPFAM" id="SSF53335">
    <property type="entry name" value="S-adenosyl-L-methionine-dependent methyltransferases"/>
    <property type="match status" value="1"/>
</dbReference>
<keyword evidence="8" id="KW-1185">Reference proteome</keyword>
<proteinExistence type="evidence at transcript level"/>
<dbReference type="Ensembl" id="ENSRNOT00000118860.2">
    <property type="protein sequence ID" value="ENSRNOP00000086577.1"/>
    <property type="gene ID" value="ENSRNOG00000001324.8"/>
</dbReference>
<keyword evidence="2 6" id="KW-0808">Transferase</keyword>
<keyword evidence="3" id="KW-0949">S-adenosyl-L-methionine</keyword>
<dbReference type="PROSITE" id="PS51683">
    <property type="entry name" value="SAM_OMT_II"/>
    <property type="match status" value="1"/>
</dbReference>
<dbReference type="InterPro" id="IPR001077">
    <property type="entry name" value="COMT_C"/>
</dbReference>
<dbReference type="InterPro" id="IPR016461">
    <property type="entry name" value="COMT-like"/>
</dbReference>
<name>A0A3G1CV13_RAT</name>
<dbReference type="Proteomes" id="UP000002494">
    <property type="component" value="Chromosome 12"/>
</dbReference>
<dbReference type="GeneTree" id="ENSGT00940000161561"/>